<feature type="short sequence motif" description="TonB C-terminal box" evidence="12">
    <location>
        <begin position="659"/>
        <end position="676"/>
    </location>
</feature>
<dbReference type="CDD" id="cd01347">
    <property type="entry name" value="ligand_gated_channel"/>
    <property type="match status" value="1"/>
</dbReference>
<evidence type="ECO:0000256" key="11">
    <source>
        <dbReference type="PROSITE-ProRule" id="PRU01360"/>
    </source>
</evidence>
<evidence type="ECO:0000256" key="2">
    <source>
        <dbReference type="ARBA" id="ARBA00008143"/>
    </source>
</evidence>
<evidence type="ECO:0000256" key="6">
    <source>
        <dbReference type="ARBA" id="ARBA00022729"/>
    </source>
</evidence>
<evidence type="ECO:0000256" key="3">
    <source>
        <dbReference type="ARBA" id="ARBA00022448"/>
    </source>
</evidence>
<dbReference type="InterPro" id="IPR036942">
    <property type="entry name" value="Beta-barrel_TonB_sf"/>
</dbReference>
<evidence type="ECO:0000256" key="12">
    <source>
        <dbReference type="PROSITE-ProRule" id="PRU10144"/>
    </source>
</evidence>
<evidence type="ECO:0000313" key="16">
    <source>
        <dbReference type="EMBL" id="EIT68754.1"/>
    </source>
</evidence>
<dbReference type="EMBL" id="AKGD01000003">
    <property type="protein sequence ID" value="EIT68754.1"/>
    <property type="molecule type" value="Genomic_DNA"/>
</dbReference>
<dbReference type="Proteomes" id="UP000003704">
    <property type="component" value="Unassembled WGS sequence"/>
</dbReference>
<comment type="caution">
    <text evidence="16">The sequence shown here is derived from an EMBL/GenBank/DDBJ whole genome shotgun (WGS) entry which is preliminary data.</text>
</comment>
<keyword evidence="10 11" id="KW-0998">Cell outer membrane</keyword>
<dbReference type="STRING" id="1172194.WQQ_39490"/>
<dbReference type="InterPro" id="IPR012910">
    <property type="entry name" value="Plug_dom"/>
</dbReference>
<evidence type="ECO:0000256" key="5">
    <source>
        <dbReference type="ARBA" id="ARBA00022692"/>
    </source>
</evidence>
<keyword evidence="3 11" id="KW-0813">Transport</keyword>
<dbReference type="Pfam" id="PF07715">
    <property type="entry name" value="Plug"/>
    <property type="match status" value="1"/>
</dbReference>
<proteinExistence type="inferred from homology"/>
<dbReference type="PANTHER" id="PTHR30069">
    <property type="entry name" value="TONB-DEPENDENT OUTER MEMBRANE RECEPTOR"/>
    <property type="match status" value="1"/>
</dbReference>
<evidence type="ECO:0000259" key="14">
    <source>
        <dbReference type="Pfam" id="PF00593"/>
    </source>
</evidence>
<dbReference type="InterPro" id="IPR000531">
    <property type="entry name" value="Beta-barrel_TonB"/>
</dbReference>
<dbReference type="PATRIC" id="fig|1172194.4.peg.3832"/>
<keyword evidence="7 13" id="KW-0798">TonB box</keyword>
<keyword evidence="6" id="KW-0732">Signal</keyword>
<keyword evidence="5 11" id="KW-0812">Transmembrane</keyword>
<keyword evidence="4 11" id="KW-1134">Transmembrane beta strand</keyword>
<dbReference type="PANTHER" id="PTHR30069:SF29">
    <property type="entry name" value="HEMOGLOBIN AND HEMOGLOBIN-HAPTOGLOBIN-BINDING PROTEIN 1-RELATED"/>
    <property type="match status" value="1"/>
</dbReference>
<evidence type="ECO:0000256" key="4">
    <source>
        <dbReference type="ARBA" id="ARBA00022452"/>
    </source>
</evidence>
<feature type="domain" description="TonB-dependent receptor-like beta-barrel" evidence="14">
    <location>
        <begin position="256"/>
        <end position="642"/>
    </location>
</feature>
<dbReference type="PROSITE" id="PS01156">
    <property type="entry name" value="TONB_DEPENDENT_REC_2"/>
    <property type="match status" value="1"/>
</dbReference>
<comment type="subcellular location">
    <subcellularLocation>
        <location evidence="1 11">Cell outer membrane</location>
        <topology evidence="1 11">Multi-pass membrane protein</topology>
    </subcellularLocation>
</comment>
<comment type="similarity">
    <text evidence="2">Belongs to the TonB-dependent receptor family. Hemoglobin/haptoglobin binding protein subfamily.</text>
</comment>
<dbReference type="GO" id="GO:0044718">
    <property type="term" value="P:siderophore transmembrane transport"/>
    <property type="evidence" value="ECO:0007669"/>
    <property type="project" value="TreeGrafter"/>
</dbReference>
<dbReference type="InterPro" id="IPR039426">
    <property type="entry name" value="TonB-dep_rcpt-like"/>
</dbReference>
<dbReference type="Gene3D" id="2.40.170.20">
    <property type="entry name" value="TonB-dependent receptor, beta-barrel domain"/>
    <property type="match status" value="1"/>
</dbReference>
<feature type="domain" description="TonB-dependent receptor plug" evidence="15">
    <location>
        <begin position="46"/>
        <end position="157"/>
    </location>
</feature>
<protein>
    <submittedName>
        <fullName evidence="16">TonB-dependent receptor</fullName>
    </submittedName>
</protein>
<dbReference type="SUPFAM" id="SSF56935">
    <property type="entry name" value="Porins"/>
    <property type="match status" value="1"/>
</dbReference>
<evidence type="ECO:0000256" key="9">
    <source>
        <dbReference type="ARBA" id="ARBA00023170"/>
    </source>
</evidence>
<evidence type="ECO:0000256" key="13">
    <source>
        <dbReference type="RuleBase" id="RU003357"/>
    </source>
</evidence>
<dbReference type="Pfam" id="PF00593">
    <property type="entry name" value="TonB_dep_Rec_b-barrel"/>
    <property type="match status" value="1"/>
</dbReference>
<keyword evidence="8 11" id="KW-0472">Membrane</keyword>
<evidence type="ECO:0000256" key="8">
    <source>
        <dbReference type="ARBA" id="ARBA00023136"/>
    </source>
</evidence>
<dbReference type="PROSITE" id="PS52016">
    <property type="entry name" value="TONB_DEPENDENT_REC_3"/>
    <property type="match status" value="1"/>
</dbReference>
<sequence length="676" mass="73692">MAIVASLMLAPAYAQSSGDANDIQVAAAEGGVMEEVIVKGQALRREDSGYSSTTLDQQQIRDERVSQAQELFRQVPGMNVLDYGLPGVGSAVVIRGFGGGGHGGDLGTVLDGIPLNEAMSHADGYVDFSVVVPLEIDQMTVFKGPVSALYGNFNRGGLVSLVTRKTGDYLQADLALGAFDTFDAQAAMGTPIGERQQLNLAAQAYHSDGFRPQSRTDRGTFAGRWSIAATQRLQFAVSARVHEASSAGPSYMTQAQFDRDPYGIDPNVQNDGADKGFSTFRLDANYALSETLKLLSFAYTTRQDFTRWFTRPVSATEWRQREETYDREVYGLGTSLNGRQQLLAKPINWVAGVEAFTERTDYAYYDGLDHRERLNPAINDRRAELDSLSAFAEADWALHSLFMPSLGLRADRFTGDCSLNGPETSTSPCGDLNELDNLSPKLALRMQPWSWLGLRASWAQGFALPSGFIKYAASASSLDPNVFKQTEIGATLKPVQGLAFDIAAFRLSSTNEVRTLATGDYDNFGATLRRGIETSLQWHPLAALELSAVYAYTDSEIRKNGNAALVGNEVAGVSRDTATLNARWLPDQDWAFDATWRLVGDYEIDAANSERSASFTTVDVGATRAVRSGLHVYRFYLSLDNVTDRVYSASTTRIGGQTLHAPAAPRTLRAGVQFDF</sequence>
<name>I7ZA71_9GAMM</name>
<organism evidence="16 17">
    <name type="scientific">Hydrocarboniphaga effusa AP103</name>
    <dbReference type="NCBI Taxonomy" id="1172194"/>
    <lineage>
        <taxon>Bacteria</taxon>
        <taxon>Pseudomonadati</taxon>
        <taxon>Pseudomonadota</taxon>
        <taxon>Gammaproteobacteria</taxon>
        <taxon>Nevskiales</taxon>
        <taxon>Nevskiaceae</taxon>
        <taxon>Hydrocarboniphaga</taxon>
    </lineage>
</organism>
<reference evidence="16 17" key="1">
    <citation type="journal article" date="2012" name="J. Bacteriol.">
        <title>Genome Sequence of n-Alkane-Degrading Hydrocarboniphaga effusa Strain AP103T (ATCC BAA-332T).</title>
        <authorList>
            <person name="Chang H.K."/>
            <person name="Zylstra G.J."/>
            <person name="Chae J.C."/>
        </authorList>
    </citation>
    <scope>NUCLEOTIDE SEQUENCE [LARGE SCALE GENOMIC DNA]</scope>
    <source>
        <strain evidence="16 17">AP103</strain>
    </source>
</reference>
<evidence type="ECO:0000256" key="1">
    <source>
        <dbReference type="ARBA" id="ARBA00004571"/>
    </source>
</evidence>
<dbReference type="InterPro" id="IPR037066">
    <property type="entry name" value="Plug_dom_sf"/>
</dbReference>
<accession>I7ZA71</accession>
<dbReference type="GO" id="GO:0009279">
    <property type="term" value="C:cell outer membrane"/>
    <property type="evidence" value="ECO:0007669"/>
    <property type="project" value="UniProtKB-SubCell"/>
</dbReference>
<keyword evidence="9 16" id="KW-0675">Receptor</keyword>
<evidence type="ECO:0000313" key="17">
    <source>
        <dbReference type="Proteomes" id="UP000003704"/>
    </source>
</evidence>
<dbReference type="InterPro" id="IPR010917">
    <property type="entry name" value="TonB_rcpt_CS"/>
</dbReference>
<dbReference type="GO" id="GO:0015344">
    <property type="term" value="F:siderophore uptake transmembrane transporter activity"/>
    <property type="evidence" value="ECO:0007669"/>
    <property type="project" value="TreeGrafter"/>
</dbReference>
<gene>
    <name evidence="16" type="ORF">WQQ_39490</name>
</gene>
<keyword evidence="17" id="KW-1185">Reference proteome</keyword>
<evidence type="ECO:0000259" key="15">
    <source>
        <dbReference type="Pfam" id="PF07715"/>
    </source>
</evidence>
<evidence type="ECO:0000256" key="10">
    <source>
        <dbReference type="ARBA" id="ARBA00023237"/>
    </source>
</evidence>
<dbReference type="AlphaFoldDB" id="I7ZA71"/>
<dbReference type="Gene3D" id="2.170.130.10">
    <property type="entry name" value="TonB-dependent receptor, plug domain"/>
    <property type="match status" value="1"/>
</dbReference>
<evidence type="ECO:0000256" key="7">
    <source>
        <dbReference type="ARBA" id="ARBA00023077"/>
    </source>
</evidence>